<dbReference type="Gene3D" id="1.10.10.10">
    <property type="entry name" value="Winged helix-like DNA-binding domain superfamily/Winged helix DNA-binding domain"/>
    <property type="match status" value="1"/>
</dbReference>
<sequence>MNRQAYNLAHKRITAPEGGLQRLCAPFVTALPITGAAVSASGSAAQQSTLCASDSLAARLDELQFDLGEGPSRVAMASGHPVLIPDTSVGSIDWPMFGTAVQETPAAAVFAFPLALGGIRIGVVSLYRSTPGTLAASQIADAGSLATAVAWQVLPGLLLAESGESSEFDDVTHSRREVHQATGMILVQLDTTVVNAFLLLQAHAFSNGRTVDAVARDVVLRRIDFAALPD</sequence>
<gene>
    <name evidence="4" type="ORF">LWF01_00885</name>
</gene>
<dbReference type="InterPro" id="IPR036388">
    <property type="entry name" value="WH-like_DNA-bd_sf"/>
</dbReference>
<evidence type="ECO:0000313" key="4">
    <source>
        <dbReference type="EMBL" id="WGW12354.1"/>
    </source>
</evidence>
<evidence type="ECO:0000256" key="2">
    <source>
        <dbReference type="ARBA" id="ARBA00023163"/>
    </source>
</evidence>
<dbReference type="Proteomes" id="UP001209083">
    <property type="component" value="Chromosome"/>
</dbReference>
<accession>A0ABY8QVQ3</accession>
<dbReference type="SMART" id="SM01012">
    <property type="entry name" value="ANTAR"/>
    <property type="match status" value="1"/>
</dbReference>
<dbReference type="RefSeq" id="WP_349639153.1">
    <property type="nucleotide sequence ID" value="NZ_CP090958.1"/>
</dbReference>
<proteinExistence type="predicted"/>
<dbReference type="InterPro" id="IPR029016">
    <property type="entry name" value="GAF-like_dom_sf"/>
</dbReference>
<evidence type="ECO:0000259" key="3">
    <source>
        <dbReference type="PROSITE" id="PS50921"/>
    </source>
</evidence>
<feature type="domain" description="ANTAR" evidence="3">
    <location>
        <begin position="158"/>
        <end position="219"/>
    </location>
</feature>
<keyword evidence="5" id="KW-1185">Reference proteome</keyword>
<dbReference type="SUPFAM" id="SSF55781">
    <property type="entry name" value="GAF domain-like"/>
    <property type="match status" value="1"/>
</dbReference>
<reference evidence="4 5" key="1">
    <citation type="submission" date="2023-05" db="EMBL/GenBank/DDBJ databases">
        <title>Lithophilousrod everest ZFBP1038 complete genpme.</title>
        <authorList>
            <person name="Tian M."/>
        </authorList>
    </citation>
    <scope>NUCLEOTIDE SEQUENCE [LARGE SCALE GENOMIC DNA]</scope>
    <source>
        <strain evidence="4 5">ZFBP1038</strain>
    </source>
</reference>
<dbReference type="Gene3D" id="3.30.450.40">
    <property type="match status" value="1"/>
</dbReference>
<keyword evidence="1" id="KW-0805">Transcription regulation</keyword>
<name>A0ABY8QVQ3_9MICO</name>
<evidence type="ECO:0000256" key="1">
    <source>
        <dbReference type="ARBA" id="ARBA00023015"/>
    </source>
</evidence>
<keyword evidence="2" id="KW-0804">Transcription</keyword>
<dbReference type="PROSITE" id="PS50921">
    <property type="entry name" value="ANTAR"/>
    <property type="match status" value="1"/>
</dbReference>
<dbReference type="EMBL" id="CP090958">
    <property type="protein sequence ID" value="WGW12354.1"/>
    <property type="molecule type" value="Genomic_DNA"/>
</dbReference>
<dbReference type="InterPro" id="IPR005561">
    <property type="entry name" value="ANTAR"/>
</dbReference>
<evidence type="ECO:0000313" key="5">
    <source>
        <dbReference type="Proteomes" id="UP001209083"/>
    </source>
</evidence>
<protein>
    <submittedName>
        <fullName evidence="4">GAF and ANTAR domain-containing protein</fullName>
    </submittedName>
</protein>
<organism evidence="4 5">
    <name type="scientific">Saxibacter everestensis</name>
    <dbReference type="NCBI Taxonomy" id="2909229"/>
    <lineage>
        <taxon>Bacteria</taxon>
        <taxon>Bacillati</taxon>
        <taxon>Actinomycetota</taxon>
        <taxon>Actinomycetes</taxon>
        <taxon>Micrococcales</taxon>
        <taxon>Brevibacteriaceae</taxon>
        <taxon>Saxibacter</taxon>
    </lineage>
</organism>